<dbReference type="SMART" id="SM00602">
    <property type="entry name" value="VPS10"/>
    <property type="match status" value="1"/>
</dbReference>
<keyword evidence="6" id="KW-0812">Transmembrane</keyword>
<dbReference type="InterPro" id="IPR031777">
    <property type="entry name" value="Sortilin_C"/>
</dbReference>
<feature type="compositionally biased region" description="Polar residues" evidence="5">
    <location>
        <begin position="733"/>
        <end position="751"/>
    </location>
</feature>
<keyword evidence="7" id="KW-0732">Signal</keyword>
<feature type="compositionally biased region" description="Low complexity" evidence="5">
    <location>
        <begin position="711"/>
        <end position="732"/>
    </location>
</feature>
<evidence type="ECO:0000256" key="7">
    <source>
        <dbReference type="SAM" id="SignalP"/>
    </source>
</evidence>
<dbReference type="EMBL" id="LDAU01000003">
    <property type="protein sequence ID" value="KRX11219.1"/>
    <property type="molecule type" value="Genomic_DNA"/>
</dbReference>
<dbReference type="InParanoid" id="A0A0V0R9T2"/>
<dbReference type="OMA" id="YAQMINI"/>
<organism evidence="9 10">
    <name type="scientific">Pseudocohnilembus persalinus</name>
    <name type="common">Ciliate</name>
    <dbReference type="NCBI Taxonomy" id="266149"/>
    <lineage>
        <taxon>Eukaryota</taxon>
        <taxon>Sar</taxon>
        <taxon>Alveolata</taxon>
        <taxon>Ciliophora</taxon>
        <taxon>Intramacronucleata</taxon>
        <taxon>Oligohymenophorea</taxon>
        <taxon>Scuticociliatia</taxon>
        <taxon>Philasterida</taxon>
        <taxon>Pseudocohnilembidae</taxon>
        <taxon>Pseudocohnilembus</taxon>
    </lineage>
</organism>
<proteinExistence type="predicted"/>
<dbReference type="Proteomes" id="UP000054937">
    <property type="component" value="Unassembled WGS sequence"/>
</dbReference>
<keyword evidence="4" id="KW-0325">Glycoprotein</keyword>
<feature type="region of interest" description="Disordered" evidence="5">
    <location>
        <begin position="708"/>
        <end position="751"/>
    </location>
</feature>
<feature type="compositionally biased region" description="Low complexity" evidence="5">
    <location>
        <begin position="854"/>
        <end position="888"/>
    </location>
</feature>
<dbReference type="InterPro" id="IPR031778">
    <property type="entry name" value="Sortilin_N"/>
</dbReference>
<dbReference type="InterPro" id="IPR050310">
    <property type="entry name" value="VPS10-sortilin"/>
</dbReference>
<keyword evidence="10" id="KW-1185">Reference proteome</keyword>
<feature type="chain" id="PRO_5006867730" description="VPS10 domain-containing protein" evidence="7">
    <location>
        <begin position="24"/>
        <end position="972"/>
    </location>
</feature>
<accession>A0A0V0R9T2</accession>
<feature type="compositionally biased region" description="Low complexity" evidence="5">
    <location>
        <begin position="763"/>
        <end position="783"/>
    </location>
</feature>
<evidence type="ECO:0000256" key="6">
    <source>
        <dbReference type="SAM" id="Phobius"/>
    </source>
</evidence>
<feature type="region of interest" description="Disordered" evidence="5">
    <location>
        <begin position="763"/>
        <end position="815"/>
    </location>
</feature>
<evidence type="ECO:0000256" key="3">
    <source>
        <dbReference type="ARBA" id="ARBA00023136"/>
    </source>
</evidence>
<dbReference type="Gene3D" id="2.10.70.80">
    <property type="match status" value="1"/>
</dbReference>
<dbReference type="InterPro" id="IPR015943">
    <property type="entry name" value="WD40/YVTN_repeat-like_dom_sf"/>
</dbReference>
<dbReference type="GO" id="GO:0006892">
    <property type="term" value="P:post-Golgi vesicle-mediated transport"/>
    <property type="evidence" value="ECO:0007669"/>
    <property type="project" value="TreeGrafter"/>
</dbReference>
<feature type="domain" description="VPS10" evidence="8">
    <location>
        <begin position="67"/>
        <end position="714"/>
    </location>
</feature>
<evidence type="ECO:0000256" key="4">
    <source>
        <dbReference type="ARBA" id="ARBA00023180"/>
    </source>
</evidence>
<dbReference type="GO" id="GO:0005794">
    <property type="term" value="C:Golgi apparatus"/>
    <property type="evidence" value="ECO:0007669"/>
    <property type="project" value="TreeGrafter"/>
</dbReference>
<feature type="region of interest" description="Disordered" evidence="5">
    <location>
        <begin position="939"/>
        <end position="972"/>
    </location>
</feature>
<reference evidence="9 10" key="1">
    <citation type="journal article" date="2015" name="Sci. Rep.">
        <title>Genome of the facultative scuticociliatosis pathogen Pseudocohnilembus persalinus provides insight into its virulence through horizontal gene transfer.</title>
        <authorList>
            <person name="Xiong J."/>
            <person name="Wang G."/>
            <person name="Cheng J."/>
            <person name="Tian M."/>
            <person name="Pan X."/>
            <person name="Warren A."/>
            <person name="Jiang C."/>
            <person name="Yuan D."/>
            <person name="Miao W."/>
        </authorList>
    </citation>
    <scope>NUCLEOTIDE SEQUENCE [LARGE SCALE GENOMIC DNA]</scope>
    <source>
        <strain evidence="9">36N120E</strain>
    </source>
</reference>
<dbReference type="PANTHER" id="PTHR12106">
    <property type="entry name" value="SORTILIN RELATED"/>
    <property type="match status" value="1"/>
</dbReference>
<keyword evidence="2" id="KW-0677">Repeat</keyword>
<feature type="transmembrane region" description="Helical" evidence="6">
    <location>
        <begin position="892"/>
        <end position="909"/>
    </location>
</feature>
<dbReference type="OrthoDB" id="443634at2759"/>
<dbReference type="SUPFAM" id="SSF110296">
    <property type="entry name" value="Oligoxyloglucan reducing end-specific cellobiohydrolase"/>
    <property type="match status" value="1"/>
</dbReference>
<dbReference type="AlphaFoldDB" id="A0A0V0R9T2"/>
<name>A0A0V0R9T2_PSEPJ</name>
<dbReference type="Gene3D" id="3.30.60.270">
    <property type="match status" value="1"/>
</dbReference>
<protein>
    <recommendedName>
        <fullName evidence="8">VPS10 domain-containing protein</fullName>
    </recommendedName>
</protein>
<comment type="caution">
    <text evidence="9">The sequence shown here is derived from an EMBL/GenBank/DDBJ whole genome shotgun (WGS) entry which is preliminary data.</text>
</comment>
<dbReference type="GO" id="GO:0016020">
    <property type="term" value="C:membrane"/>
    <property type="evidence" value="ECO:0007669"/>
    <property type="project" value="UniProtKB-SubCell"/>
</dbReference>
<dbReference type="Gene3D" id="2.130.10.10">
    <property type="entry name" value="YVTN repeat-like/Quinoprotein amine dehydrogenase"/>
    <property type="match status" value="2"/>
</dbReference>
<dbReference type="PANTHER" id="PTHR12106:SF27">
    <property type="entry name" value="SORTILIN-RELATED RECEPTOR"/>
    <property type="match status" value="1"/>
</dbReference>
<gene>
    <name evidence="9" type="ORF">PPERSA_07744</name>
</gene>
<feature type="compositionally biased region" description="Polar residues" evidence="5">
    <location>
        <begin position="943"/>
        <end position="955"/>
    </location>
</feature>
<feature type="signal peptide" evidence="7">
    <location>
        <begin position="1"/>
        <end position="23"/>
    </location>
</feature>
<dbReference type="Pfam" id="PF15902">
    <property type="entry name" value="Sortilin-Vps10"/>
    <property type="match status" value="1"/>
</dbReference>
<dbReference type="Pfam" id="PF15901">
    <property type="entry name" value="Sortilin_C"/>
    <property type="match status" value="1"/>
</dbReference>
<keyword evidence="6" id="KW-1133">Transmembrane helix</keyword>
<evidence type="ECO:0000313" key="9">
    <source>
        <dbReference type="EMBL" id="KRX11219.1"/>
    </source>
</evidence>
<comment type="subcellular location">
    <subcellularLocation>
        <location evidence="1">Membrane</location>
    </subcellularLocation>
</comment>
<evidence type="ECO:0000256" key="5">
    <source>
        <dbReference type="SAM" id="MobiDB-lite"/>
    </source>
</evidence>
<dbReference type="InterPro" id="IPR006581">
    <property type="entry name" value="VPS10"/>
</dbReference>
<feature type="compositionally biased region" description="Low complexity" evidence="5">
    <location>
        <begin position="793"/>
        <end position="815"/>
    </location>
</feature>
<feature type="region of interest" description="Disordered" evidence="5">
    <location>
        <begin position="851"/>
        <end position="888"/>
    </location>
</feature>
<evidence type="ECO:0000256" key="2">
    <source>
        <dbReference type="ARBA" id="ARBA00022737"/>
    </source>
</evidence>
<keyword evidence="3 6" id="KW-0472">Membrane</keyword>
<sequence length="972" mass="111978">MLNNRKFILIIVVLLILGKVVQSQEPNLFYAKFDSQLVDIAWCGSDHQKFDTEQIVQLTDYNDRETNRVFVQDIKGQIFYSNDHGVTWINLQQFMANRSQDITGVNIQDIKISRKDPTTVFLFGEQGTSFVLKDCGSEIRTFRHDPELNNFRLNRFHTDYILAMKDMPCDEEYQNDCDLDKKDILVSYDQGQSWRKILSNAIDAQWDHSLFQNQSYKRIVATIVENNSQILYYSDNDFQTKIQIDTDIESFFQDQHYLFAVKALKQEEHYQLKIASLDGDHLTQPLQLSKAVIPGSNIKQHSFQILRSENDIIYLSVKFKRHDIDRSMLYISDVSGINYVKSLANLVTDESSAVDFMSADSAEGVHIANIYDPQAYKFELGDAKNQKSDLKLIKTKISYNNGGVWRDIQYPKYDYSGNEIKCEQQQCSLNLHSVVNKSFQGILAPAMAPGMMIGIGNVGVYLDNDGQYSKTYLSNDGGLNWQEIYDKATVYAIGDRGSVIVIAPSFQKTDSVLYSWDSGKTWKKQIISQQPIKIRAIMNENSSTSLKFLIFSTRQLDQDRKPFQLIFTLDLSTIHQRECQGHDNVNSVNSDYEIWTPHYFNPSGCVLGQKISYIRKIPGKQCYNPIKISQEHKTEETCACTEQDWECDRGYEMDLATNTCVPNKSVQQYLNQLQSYNCLGSYYMPSGYRKIPGDKCIGGVMKQGQYFPCPQEQQNSQNQMQQNGNSNQNQNQKISDPQGQNLNPQQASQNVYSESSYNYQNTNQQTTYSSSSSNSNYNQQNNEIPSLNDLKNKNQQTVSQQSTNQQQQQQQQQNVYNQQDIINKNYQQKQVYTADELGANKPQVQSYNQAYSESDNQNQNTQQSQSQQYVQNSDNYQNQENTQQEQTQKNNTSLWTYIIIIIILIFLYIRRKQTFALIGNLYEKISNLKLSQVQKQQKKGYGSISSSENQTLNSQNKDKNTSYLDSEDEEQL</sequence>
<evidence type="ECO:0000256" key="1">
    <source>
        <dbReference type="ARBA" id="ARBA00004370"/>
    </source>
</evidence>
<evidence type="ECO:0000313" key="10">
    <source>
        <dbReference type="Proteomes" id="UP000054937"/>
    </source>
</evidence>
<evidence type="ECO:0000259" key="8">
    <source>
        <dbReference type="SMART" id="SM00602"/>
    </source>
</evidence>